<reference evidence="1" key="1">
    <citation type="submission" date="2013-11" db="EMBL/GenBank/DDBJ databases">
        <title>The Genome Sequence of Phytophthora parasitica IAC_01/95.</title>
        <authorList>
            <consortium name="The Broad Institute Genomics Platform"/>
            <person name="Russ C."/>
            <person name="Tyler B."/>
            <person name="Panabieres F."/>
            <person name="Shan W."/>
            <person name="Tripathy S."/>
            <person name="Grunwald N."/>
            <person name="Machado M."/>
            <person name="Johnson C.S."/>
            <person name="Arredondo F."/>
            <person name="Hong C."/>
            <person name="Coffey M."/>
            <person name="Young S.K."/>
            <person name="Zeng Q."/>
            <person name="Gargeya S."/>
            <person name="Fitzgerald M."/>
            <person name="Abouelleil A."/>
            <person name="Alvarado L."/>
            <person name="Chapman S.B."/>
            <person name="Gainer-Dewar J."/>
            <person name="Goldberg J."/>
            <person name="Griggs A."/>
            <person name="Gujja S."/>
            <person name="Hansen M."/>
            <person name="Howarth C."/>
            <person name="Imamovic A."/>
            <person name="Ireland A."/>
            <person name="Larimer J."/>
            <person name="McCowan C."/>
            <person name="Murphy C."/>
            <person name="Pearson M."/>
            <person name="Poon T.W."/>
            <person name="Priest M."/>
            <person name="Roberts A."/>
            <person name="Saif S."/>
            <person name="Shea T."/>
            <person name="Sykes S."/>
            <person name="Wortman J."/>
            <person name="Nusbaum C."/>
            <person name="Birren B."/>
        </authorList>
    </citation>
    <scope>NUCLEOTIDE SEQUENCE [LARGE SCALE GENOMIC DNA]</scope>
    <source>
        <strain evidence="1">IAC_01/95</strain>
    </source>
</reference>
<dbReference type="EMBL" id="KI696005">
    <property type="protein sequence ID" value="ETM33604.1"/>
    <property type="molecule type" value="Genomic_DNA"/>
</dbReference>
<protein>
    <submittedName>
        <fullName evidence="1">Uncharacterized protein</fullName>
    </submittedName>
</protein>
<organism evidence="1">
    <name type="scientific">Phytophthora nicotianae</name>
    <name type="common">Potato buckeye rot agent</name>
    <name type="synonym">Phytophthora parasitica</name>
    <dbReference type="NCBI Taxonomy" id="4792"/>
    <lineage>
        <taxon>Eukaryota</taxon>
        <taxon>Sar</taxon>
        <taxon>Stramenopiles</taxon>
        <taxon>Oomycota</taxon>
        <taxon>Peronosporomycetes</taxon>
        <taxon>Peronosporales</taxon>
        <taxon>Peronosporaceae</taxon>
        <taxon>Phytophthora</taxon>
    </lineage>
</organism>
<accession>W2MDM0</accession>
<sequence>MDVTRVSNVDGTTFKSFRKTTRVRAVCWRNYRASFIHSIW</sequence>
<name>W2MDM0_PHYNI</name>
<evidence type="ECO:0000313" key="1">
    <source>
        <dbReference type="EMBL" id="ETM33604.1"/>
    </source>
</evidence>
<dbReference type="Proteomes" id="UP000054532">
    <property type="component" value="Unassembled WGS sequence"/>
</dbReference>
<dbReference type="AlphaFoldDB" id="W2MDM0"/>
<gene>
    <name evidence="1" type="ORF">L914_19179</name>
</gene>
<proteinExistence type="predicted"/>